<dbReference type="InterPro" id="IPR051782">
    <property type="entry name" value="ABC_Transporter_VariousFunc"/>
</dbReference>
<evidence type="ECO:0000256" key="2">
    <source>
        <dbReference type="ARBA" id="ARBA00022741"/>
    </source>
</evidence>
<evidence type="ECO:0000256" key="3">
    <source>
        <dbReference type="ARBA" id="ARBA00022840"/>
    </source>
</evidence>
<dbReference type="CDD" id="cd03230">
    <property type="entry name" value="ABC_DR_subfamily_A"/>
    <property type="match status" value="1"/>
</dbReference>
<evidence type="ECO:0000259" key="4">
    <source>
        <dbReference type="PROSITE" id="PS50893"/>
    </source>
</evidence>
<sequence>MSENKLVLHNLSKSFSSATVVKDLNLTVKQGELYGFLGPNGSGKTTTMKMICGLLEPSRGSVEVAGFDVWKHPLEAKKRLAYVPDQPLLYEKLSGEEYLSFIASVFHIHQDEFQERKDKYVEWFDLQGQLSQWIESYSHGMKQKLSLVAALIHQPDIIFLDEPTVGLDPKAARVMKNLLRELCDNDGLTVFMSTHILEIAEQMCDRIGIIRNGEWIAEGTMEQLRSKEGAQDSSLEELFLSLTSQEAGVQSMINEMKQGEEGPS</sequence>
<proteinExistence type="predicted"/>
<dbReference type="SUPFAM" id="SSF52540">
    <property type="entry name" value="P-loop containing nucleoside triphosphate hydrolases"/>
    <property type="match status" value="1"/>
</dbReference>
<evidence type="ECO:0000313" key="5">
    <source>
        <dbReference type="EMBL" id="MBB6450812.1"/>
    </source>
</evidence>
<keyword evidence="6" id="KW-1185">Reference proteome</keyword>
<keyword evidence="1" id="KW-0813">Transport</keyword>
<dbReference type="InterPro" id="IPR027417">
    <property type="entry name" value="P-loop_NTPase"/>
</dbReference>
<dbReference type="Pfam" id="PF00005">
    <property type="entry name" value="ABC_tran"/>
    <property type="match status" value="1"/>
</dbReference>
<dbReference type="PANTHER" id="PTHR42939:SF1">
    <property type="entry name" value="ABC TRANSPORTER ATP-BINDING PROTEIN ALBC-RELATED"/>
    <property type="match status" value="1"/>
</dbReference>
<dbReference type="InterPro" id="IPR003439">
    <property type="entry name" value="ABC_transporter-like_ATP-bd"/>
</dbReference>
<organism evidence="5 6">
    <name type="scientific">Geomicrobium halophilum</name>
    <dbReference type="NCBI Taxonomy" id="549000"/>
    <lineage>
        <taxon>Bacteria</taxon>
        <taxon>Bacillati</taxon>
        <taxon>Bacillota</taxon>
        <taxon>Bacilli</taxon>
        <taxon>Bacillales</taxon>
        <taxon>Geomicrobium</taxon>
    </lineage>
</organism>
<accession>A0A841Q0A3</accession>
<dbReference type="GO" id="GO:0005524">
    <property type="term" value="F:ATP binding"/>
    <property type="evidence" value="ECO:0007669"/>
    <property type="project" value="UniProtKB-KW"/>
</dbReference>
<dbReference type="PANTHER" id="PTHR42939">
    <property type="entry name" value="ABC TRANSPORTER ATP-BINDING PROTEIN ALBC-RELATED"/>
    <property type="match status" value="1"/>
</dbReference>
<evidence type="ECO:0000313" key="6">
    <source>
        <dbReference type="Proteomes" id="UP000568839"/>
    </source>
</evidence>
<dbReference type="PROSITE" id="PS50893">
    <property type="entry name" value="ABC_TRANSPORTER_2"/>
    <property type="match status" value="1"/>
</dbReference>
<reference evidence="5 6" key="1">
    <citation type="submission" date="2020-08" db="EMBL/GenBank/DDBJ databases">
        <title>Genomic Encyclopedia of Type Strains, Phase IV (KMG-IV): sequencing the most valuable type-strain genomes for metagenomic binning, comparative biology and taxonomic classification.</title>
        <authorList>
            <person name="Goeker M."/>
        </authorList>
    </citation>
    <scope>NUCLEOTIDE SEQUENCE [LARGE SCALE GENOMIC DNA]</scope>
    <source>
        <strain evidence="5 6">DSM 21769</strain>
    </source>
</reference>
<dbReference type="RefSeq" id="WP_343069514.1">
    <property type="nucleotide sequence ID" value="NZ_JACHHJ010000004.1"/>
</dbReference>
<keyword evidence="2" id="KW-0547">Nucleotide-binding</keyword>
<name>A0A841Q0A3_9BACL</name>
<gene>
    <name evidence="5" type="ORF">HNR44_002802</name>
</gene>
<dbReference type="AlphaFoldDB" id="A0A841Q0A3"/>
<dbReference type="EMBL" id="JACHHJ010000004">
    <property type="protein sequence ID" value="MBB6450812.1"/>
    <property type="molecule type" value="Genomic_DNA"/>
</dbReference>
<dbReference type="Proteomes" id="UP000568839">
    <property type="component" value="Unassembled WGS sequence"/>
</dbReference>
<dbReference type="GO" id="GO:0016887">
    <property type="term" value="F:ATP hydrolysis activity"/>
    <property type="evidence" value="ECO:0007669"/>
    <property type="project" value="InterPro"/>
</dbReference>
<dbReference type="InterPro" id="IPR017871">
    <property type="entry name" value="ABC_transporter-like_CS"/>
</dbReference>
<keyword evidence="3 5" id="KW-0067">ATP-binding</keyword>
<dbReference type="SMART" id="SM00382">
    <property type="entry name" value="AAA"/>
    <property type="match status" value="1"/>
</dbReference>
<evidence type="ECO:0000256" key="1">
    <source>
        <dbReference type="ARBA" id="ARBA00022448"/>
    </source>
</evidence>
<comment type="caution">
    <text evidence="5">The sequence shown here is derived from an EMBL/GenBank/DDBJ whole genome shotgun (WGS) entry which is preliminary data.</text>
</comment>
<dbReference type="InterPro" id="IPR003593">
    <property type="entry name" value="AAA+_ATPase"/>
</dbReference>
<protein>
    <submittedName>
        <fullName evidence="5">ABC-2 type transport system ATP-binding protein</fullName>
    </submittedName>
</protein>
<dbReference type="PROSITE" id="PS00211">
    <property type="entry name" value="ABC_TRANSPORTER_1"/>
    <property type="match status" value="1"/>
</dbReference>
<feature type="domain" description="ABC transporter" evidence="4">
    <location>
        <begin position="6"/>
        <end position="237"/>
    </location>
</feature>
<dbReference type="Gene3D" id="3.40.50.300">
    <property type="entry name" value="P-loop containing nucleotide triphosphate hydrolases"/>
    <property type="match status" value="1"/>
</dbReference>